<dbReference type="InterPro" id="IPR000836">
    <property type="entry name" value="PRTase_dom"/>
</dbReference>
<sequence length="221" mass="25144">MNAFLSWLLDLLFPPKCMLCGKLMPDAATMVCEKCGYDLPEWEGVPRKIKGYDACSAPFFYEEPIRSAILRFKFHGMQSYAKQFAVWMASRAGEELKEKYDLVTWVPCSRRRRWERGFDQSELLARALARELGAEVCPLLQKHRHNRKQSKIKGAARRRANVQGVYRPLAPGEIRNRRILVVDDIVTTGATMEECGKVLLLHGASQLVCAAIAIARSDQKK</sequence>
<dbReference type="InterPro" id="IPR051910">
    <property type="entry name" value="ComF/GntX_DNA_util-trans"/>
</dbReference>
<proteinExistence type="inferred from homology"/>
<reference evidence="4" key="2">
    <citation type="journal article" date="2021" name="PeerJ">
        <title>Extensive microbial diversity within the chicken gut microbiome revealed by metagenomics and culture.</title>
        <authorList>
            <person name="Gilroy R."/>
            <person name="Ravi A."/>
            <person name="Getino M."/>
            <person name="Pursley I."/>
            <person name="Horton D.L."/>
            <person name="Alikhan N.F."/>
            <person name="Baker D."/>
            <person name="Gharbi K."/>
            <person name="Hall N."/>
            <person name="Watson M."/>
            <person name="Adriaenssens E.M."/>
            <person name="Foster-Nyarko E."/>
            <person name="Jarju S."/>
            <person name="Secka A."/>
            <person name="Antonio M."/>
            <person name="Oren A."/>
            <person name="Chaudhuri R.R."/>
            <person name="La Ragione R."/>
            <person name="Hildebrand F."/>
            <person name="Pallen M.J."/>
        </authorList>
    </citation>
    <scope>NUCLEOTIDE SEQUENCE</scope>
    <source>
        <strain evidence="4">ChiHjej9B8-7071</strain>
    </source>
</reference>
<organism evidence="4 5">
    <name type="scientific">Candidatus Avoscillospira stercoripullorum</name>
    <dbReference type="NCBI Taxonomy" id="2840709"/>
    <lineage>
        <taxon>Bacteria</taxon>
        <taxon>Bacillati</taxon>
        <taxon>Bacillota</taxon>
        <taxon>Clostridia</taxon>
        <taxon>Eubacteriales</taxon>
        <taxon>Oscillospiraceae</taxon>
        <taxon>Oscillospiraceae incertae sedis</taxon>
        <taxon>Candidatus Avoscillospira</taxon>
    </lineage>
</organism>
<feature type="domain" description="Double zinc ribbon" evidence="3">
    <location>
        <begin position="8"/>
        <end position="42"/>
    </location>
</feature>
<reference evidence="4" key="1">
    <citation type="submission" date="2020-10" db="EMBL/GenBank/DDBJ databases">
        <authorList>
            <person name="Gilroy R."/>
        </authorList>
    </citation>
    <scope>NUCLEOTIDE SEQUENCE</scope>
    <source>
        <strain evidence="4">ChiHjej9B8-7071</strain>
    </source>
</reference>
<comment type="similarity">
    <text evidence="1">Belongs to the ComF/GntX family.</text>
</comment>
<dbReference type="PANTHER" id="PTHR47505:SF1">
    <property type="entry name" value="DNA UTILIZATION PROTEIN YHGH"/>
    <property type="match status" value="1"/>
</dbReference>
<feature type="domain" description="Phosphoribosyltransferase" evidence="2">
    <location>
        <begin position="121"/>
        <end position="219"/>
    </location>
</feature>
<dbReference type="Pfam" id="PF00156">
    <property type="entry name" value="Pribosyltran"/>
    <property type="match status" value="1"/>
</dbReference>
<evidence type="ECO:0000313" key="5">
    <source>
        <dbReference type="Proteomes" id="UP000824258"/>
    </source>
</evidence>
<gene>
    <name evidence="4" type="ORF">IAA70_03955</name>
</gene>
<dbReference type="CDD" id="cd06223">
    <property type="entry name" value="PRTases_typeI"/>
    <property type="match status" value="1"/>
</dbReference>
<protein>
    <submittedName>
        <fullName evidence="4">ComF family protein</fullName>
    </submittedName>
</protein>
<dbReference type="SUPFAM" id="SSF53271">
    <property type="entry name" value="PRTase-like"/>
    <property type="match status" value="1"/>
</dbReference>
<dbReference type="EMBL" id="DVGD01000116">
    <property type="protein sequence ID" value="HIR09540.1"/>
    <property type="molecule type" value="Genomic_DNA"/>
</dbReference>
<evidence type="ECO:0000259" key="3">
    <source>
        <dbReference type="Pfam" id="PF18912"/>
    </source>
</evidence>
<dbReference type="InterPro" id="IPR029057">
    <property type="entry name" value="PRTase-like"/>
</dbReference>
<name>A0A9D1A8B0_9FIRM</name>
<dbReference type="Proteomes" id="UP000824258">
    <property type="component" value="Unassembled WGS sequence"/>
</dbReference>
<comment type="caution">
    <text evidence="4">The sequence shown here is derived from an EMBL/GenBank/DDBJ whole genome shotgun (WGS) entry which is preliminary data.</text>
</comment>
<evidence type="ECO:0000256" key="1">
    <source>
        <dbReference type="ARBA" id="ARBA00008007"/>
    </source>
</evidence>
<dbReference type="PANTHER" id="PTHR47505">
    <property type="entry name" value="DNA UTILIZATION PROTEIN YHGH"/>
    <property type="match status" value="1"/>
</dbReference>
<evidence type="ECO:0000313" key="4">
    <source>
        <dbReference type="EMBL" id="HIR09540.1"/>
    </source>
</evidence>
<accession>A0A9D1A8B0</accession>
<dbReference type="AlphaFoldDB" id="A0A9D1A8B0"/>
<evidence type="ECO:0000259" key="2">
    <source>
        <dbReference type="Pfam" id="PF00156"/>
    </source>
</evidence>
<dbReference type="Gene3D" id="3.40.50.2020">
    <property type="match status" value="1"/>
</dbReference>
<dbReference type="InterPro" id="IPR044005">
    <property type="entry name" value="DZR_2"/>
</dbReference>
<dbReference type="Pfam" id="PF18912">
    <property type="entry name" value="DZR_2"/>
    <property type="match status" value="1"/>
</dbReference>